<evidence type="ECO:0000313" key="5">
    <source>
        <dbReference type="Proteomes" id="UP000621560"/>
    </source>
</evidence>
<dbReference type="PANTHER" id="PTHR30404:SF0">
    <property type="entry name" value="N-ACETYLMURAMOYL-L-ALANINE AMIDASE AMIC"/>
    <property type="match status" value="1"/>
</dbReference>
<proteinExistence type="predicted"/>
<dbReference type="GO" id="GO:0009253">
    <property type="term" value="P:peptidoglycan catabolic process"/>
    <property type="evidence" value="ECO:0007669"/>
    <property type="project" value="InterPro"/>
</dbReference>
<protein>
    <submittedName>
        <fullName evidence="4">N-acetylmuramoyl-L-alanine amidase</fullName>
    </submittedName>
</protein>
<accession>A0A927BTE0</accession>
<gene>
    <name evidence="4" type="ORF">IDH44_14700</name>
</gene>
<sequence length="277" mass="29753">MSYCIAIDDGHGMATAGKRTPVLPAGMTGETGGFMHENEFNRRVAALLKEQLEAAGLRTMLVAPTDADTPLAARTAAANRARADLYVSIHANAIGSDAWNHTRGIETYHHPSSAEGRRAATCMHRALVSRTRQTDRGVKTANFYVLRYTAMPAVLVECGFMTNVNDAELLLSETYRRTCAEALAAGIRSYFGVAADTDDEDQPAAAEPAADHEQARGGDEVQEITIDLIDTRLGAKRAIKGLLKDDTAYVELRTLAAYLGAGVGWDNAAKRATVVKS</sequence>
<dbReference type="EMBL" id="JACXIZ010000024">
    <property type="protein sequence ID" value="MBD2846448.1"/>
    <property type="molecule type" value="Genomic_DNA"/>
</dbReference>
<dbReference type="AlphaFoldDB" id="A0A927BTE0"/>
<dbReference type="GO" id="GO:0030288">
    <property type="term" value="C:outer membrane-bounded periplasmic space"/>
    <property type="evidence" value="ECO:0007669"/>
    <property type="project" value="TreeGrafter"/>
</dbReference>
<dbReference type="CDD" id="cd02696">
    <property type="entry name" value="MurNAc-LAA"/>
    <property type="match status" value="1"/>
</dbReference>
<dbReference type="Pfam" id="PF01520">
    <property type="entry name" value="Amidase_3"/>
    <property type="match status" value="1"/>
</dbReference>
<dbReference type="Gene3D" id="3.40.630.40">
    <property type="entry name" value="Zn-dependent exopeptidases"/>
    <property type="match status" value="1"/>
</dbReference>
<feature type="region of interest" description="Disordered" evidence="2">
    <location>
        <begin position="198"/>
        <end position="217"/>
    </location>
</feature>
<name>A0A927BTE0_9BACL</name>
<dbReference type="SUPFAM" id="SSF53187">
    <property type="entry name" value="Zn-dependent exopeptidases"/>
    <property type="match status" value="1"/>
</dbReference>
<dbReference type="GO" id="GO:0008745">
    <property type="term" value="F:N-acetylmuramoyl-L-alanine amidase activity"/>
    <property type="evidence" value="ECO:0007669"/>
    <property type="project" value="InterPro"/>
</dbReference>
<dbReference type="PANTHER" id="PTHR30404">
    <property type="entry name" value="N-ACETYLMURAMOYL-L-ALANINE AMIDASE"/>
    <property type="match status" value="1"/>
</dbReference>
<dbReference type="Proteomes" id="UP000621560">
    <property type="component" value="Unassembled WGS sequence"/>
</dbReference>
<feature type="domain" description="MurNAc-LAA" evidence="3">
    <location>
        <begin position="75"/>
        <end position="188"/>
    </location>
</feature>
<dbReference type="InterPro" id="IPR050695">
    <property type="entry name" value="N-acetylmuramoyl_amidase_3"/>
</dbReference>
<comment type="caution">
    <text evidence="4">The sequence shown here is derived from an EMBL/GenBank/DDBJ whole genome shotgun (WGS) entry which is preliminary data.</text>
</comment>
<dbReference type="InterPro" id="IPR002508">
    <property type="entry name" value="MurNAc-LAA_cat"/>
</dbReference>
<keyword evidence="1" id="KW-0378">Hydrolase</keyword>
<dbReference type="RefSeq" id="WP_190918892.1">
    <property type="nucleotide sequence ID" value="NZ_JACXIZ010000024.1"/>
</dbReference>
<keyword evidence="5" id="KW-1185">Reference proteome</keyword>
<reference evidence="4" key="1">
    <citation type="submission" date="2020-09" db="EMBL/GenBank/DDBJ databases">
        <title>A novel bacterium of genus Paenibacillus, isolated from South China Sea.</title>
        <authorList>
            <person name="Huang H."/>
            <person name="Mo K."/>
            <person name="Hu Y."/>
        </authorList>
    </citation>
    <scope>NUCLEOTIDE SEQUENCE</scope>
    <source>
        <strain evidence="4">IB182496</strain>
    </source>
</reference>
<evidence type="ECO:0000256" key="1">
    <source>
        <dbReference type="ARBA" id="ARBA00022801"/>
    </source>
</evidence>
<dbReference type="SMART" id="SM00646">
    <property type="entry name" value="Ami_3"/>
    <property type="match status" value="1"/>
</dbReference>
<organism evidence="4 5">
    <name type="scientific">Paenibacillus sabuli</name>
    <dbReference type="NCBI Taxonomy" id="2772509"/>
    <lineage>
        <taxon>Bacteria</taxon>
        <taxon>Bacillati</taxon>
        <taxon>Bacillota</taxon>
        <taxon>Bacilli</taxon>
        <taxon>Bacillales</taxon>
        <taxon>Paenibacillaceae</taxon>
        <taxon>Paenibacillus</taxon>
    </lineage>
</organism>
<evidence type="ECO:0000259" key="3">
    <source>
        <dbReference type="SMART" id="SM00646"/>
    </source>
</evidence>
<evidence type="ECO:0000256" key="2">
    <source>
        <dbReference type="SAM" id="MobiDB-lite"/>
    </source>
</evidence>
<evidence type="ECO:0000313" key="4">
    <source>
        <dbReference type="EMBL" id="MBD2846448.1"/>
    </source>
</evidence>